<dbReference type="InterPro" id="IPR046805">
    <property type="entry name" value="Tra1_ring"/>
</dbReference>
<evidence type="ECO:0000313" key="3">
    <source>
        <dbReference type="Proteomes" id="UP000827092"/>
    </source>
</evidence>
<organism evidence="2 3">
    <name type="scientific">Oedothorax gibbosus</name>
    <dbReference type="NCBI Taxonomy" id="931172"/>
    <lineage>
        <taxon>Eukaryota</taxon>
        <taxon>Metazoa</taxon>
        <taxon>Ecdysozoa</taxon>
        <taxon>Arthropoda</taxon>
        <taxon>Chelicerata</taxon>
        <taxon>Arachnida</taxon>
        <taxon>Araneae</taxon>
        <taxon>Araneomorphae</taxon>
        <taxon>Entelegynae</taxon>
        <taxon>Araneoidea</taxon>
        <taxon>Linyphiidae</taxon>
        <taxon>Erigoninae</taxon>
        <taxon>Oedothorax</taxon>
    </lineage>
</organism>
<dbReference type="GO" id="GO:0006355">
    <property type="term" value="P:regulation of DNA-templated transcription"/>
    <property type="evidence" value="ECO:0007669"/>
    <property type="project" value="TreeGrafter"/>
</dbReference>
<dbReference type="GO" id="GO:0006281">
    <property type="term" value="P:DNA repair"/>
    <property type="evidence" value="ECO:0007669"/>
    <property type="project" value="TreeGrafter"/>
</dbReference>
<dbReference type="AlphaFoldDB" id="A0AAV6UCY8"/>
<dbReference type="InterPro" id="IPR050517">
    <property type="entry name" value="DDR_Repair_Kinase"/>
</dbReference>
<protein>
    <recommendedName>
        <fullName evidence="1">PIK-related kinase FAT domain-containing protein</fullName>
    </recommendedName>
</protein>
<accession>A0AAV6UCY8</accession>
<dbReference type="Proteomes" id="UP000827092">
    <property type="component" value="Unassembled WGS sequence"/>
</dbReference>
<dbReference type="Pfam" id="PF20206">
    <property type="entry name" value="Tra1_ring"/>
    <property type="match status" value="1"/>
</dbReference>
<evidence type="ECO:0000259" key="1">
    <source>
        <dbReference type="Pfam" id="PF02259"/>
    </source>
</evidence>
<gene>
    <name evidence="2" type="ORF">JTE90_023597</name>
</gene>
<dbReference type="EMBL" id="JAFNEN010000492">
    <property type="protein sequence ID" value="KAG8181859.1"/>
    <property type="molecule type" value="Genomic_DNA"/>
</dbReference>
<dbReference type="GO" id="GO:0035267">
    <property type="term" value="C:NuA4 histone acetyltransferase complex"/>
    <property type="evidence" value="ECO:0007669"/>
    <property type="project" value="TreeGrafter"/>
</dbReference>
<dbReference type="PANTHER" id="PTHR11139">
    <property type="entry name" value="ATAXIA TELANGIECTASIA MUTATED ATM -RELATED"/>
    <property type="match status" value="1"/>
</dbReference>
<dbReference type="GO" id="GO:0005634">
    <property type="term" value="C:nucleus"/>
    <property type="evidence" value="ECO:0007669"/>
    <property type="project" value="TreeGrafter"/>
</dbReference>
<keyword evidence="3" id="KW-1185">Reference proteome</keyword>
<dbReference type="InterPro" id="IPR003151">
    <property type="entry name" value="PIK-rel_kinase_FAT"/>
</dbReference>
<dbReference type="GO" id="GO:0000124">
    <property type="term" value="C:SAGA complex"/>
    <property type="evidence" value="ECO:0007669"/>
    <property type="project" value="TreeGrafter"/>
</dbReference>
<dbReference type="PANTHER" id="PTHR11139:SF1">
    <property type="entry name" value="TRANSFORMATION_TRANSCRIPTION DOMAIN-ASSOCIATED PROTEIN"/>
    <property type="match status" value="1"/>
</dbReference>
<comment type="caution">
    <text evidence="2">The sequence shown here is derived from an EMBL/GenBank/DDBJ whole genome shotgun (WGS) entry which is preliminary data.</text>
</comment>
<dbReference type="Pfam" id="PF02259">
    <property type="entry name" value="FAT"/>
    <property type="match status" value="1"/>
</dbReference>
<proteinExistence type="predicted"/>
<sequence>VLKAITKMVEEWVKSKSTIAVNQGPNLKEKTILLVKMMQFLEKRFPNDLDLNAQFLELVHYVYKDESLKSSELGAKLEPAFLAGLRCVQPHIRAKFFEVFDGSIRRKLYERVLYIGCSQNWDLIGPHFWIKQAIELVLVTATDGAAVQSATPATMLPAITAVVEHADPKDRATFAMSSLVVKESSPDVVSVEPKEEDMEIDLNPGEAASKDATKVSLQALLKKQAKLQEILHQVSTSQLLGCTSQLCHLDTPLAAKLWVTLFPRLWKIFSDKQQTNLSSELVHFISSGIHLGQMDCHPDATGIWTEGMMLCSPAIPIKPFMLKYQGTSHNLWHRACLQLEHACAERGHMSARSASQEGKTEADESLDILCELYSSLREEDLWGGLWAKRARYEETTGAVQFEQQGQFLSALEWYRAALTRQQVENTPMPMHLNSEVKMWVNQIIRCHRELNDWEGLLTLGTGMQDWNLVLESAWRQQPNWNLMKEAAAQVELTCRREEMWKLHLYKGYLSICHKDERNLASVEKTVELCSNLCIKEWRRLPHVVSHIHLPILQAAQQIIELQDAVQIHQGLQPTHIGRNASLHEMKAIVKTWRNRLPVVSDDLSHWSEIFYWRQEHYRAIVSSYEGAPQTTPPSEVQANHAMLGVHASAQSIIHYGKVARKHGLTSVCLDALGQ</sequence>
<evidence type="ECO:0000313" key="2">
    <source>
        <dbReference type="EMBL" id="KAG8181859.1"/>
    </source>
</evidence>
<feature type="domain" description="PIK-related kinase FAT" evidence="1">
    <location>
        <begin position="467"/>
        <end position="672"/>
    </location>
</feature>
<feature type="non-terminal residue" evidence="2">
    <location>
        <position position="1"/>
    </location>
</feature>
<reference evidence="2 3" key="1">
    <citation type="journal article" date="2022" name="Nat. Ecol. Evol.">
        <title>A masculinizing supergene underlies an exaggerated male reproductive morph in a spider.</title>
        <authorList>
            <person name="Hendrickx F."/>
            <person name="De Corte Z."/>
            <person name="Sonet G."/>
            <person name="Van Belleghem S.M."/>
            <person name="Kostlbacher S."/>
            <person name="Vangestel C."/>
        </authorList>
    </citation>
    <scope>NUCLEOTIDE SEQUENCE [LARGE SCALE GENOMIC DNA]</scope>
    <source>
        <strain evidence="2">W744_W776</strain>
    </source>
</reference>
<name>A0AAV6UCY8_9ARAC</name>